<feature type="transmembrane region" description="Helical" evidence="1">
    <location>
        <begin position="651"/>
        <end position="668"/>
    </location>
</feature>
<evidence type="ECO:0000256" key="1">
    <source>
        <dbReference type="SAM" id="Phobius"/>
    </source>
</evidence>
<keyword evidence="1" id="KW-0812">Transmembrane</keyword>
<dbReference type="PANTHER" id="PTHR37947:SF1">
    <property type="entry name" value="BLL2462 PROTEIN"/>
    <property type="match status" value="1"/>
</dbReference>
<comment type="caution">
    <text evidence="2">The sequence shown here is derived from an EMBL/GenBank/DDBJ whole genome shotgun (WGS) entry which is preliminary data.</text>
</comment>
<dbReference type="RefSeq" id="WP_251740779.1">
    <property type="nucleotide sequence ID" value="NZ_JBHUOJ010000027.1"/>
</dbReference>
<keyword evidence="1" id="KW-0472">Membrane</keyword>
<proteinExistence type="predicted"/>
<dbReference type="Proteomes" id="UP001597438">
    <property type="component" value="Unassembled WGS sequence"/>
</dbReference>
<organism evidence="2 3">
    <name type="scientific">Christiangramia antarctica</name>
    <dbReference type="NCBI Taxonomy" id="2058158"/>
    <lineage>
        <taxon>Bacteria</taxon>
        <taxon>Pseudomonadati</taxon>
        <taxon>Bacteroidota</taxon>
        <taxon>Flavobacteriia</taxon>
        <taxon>Flavobacteriales</taxon>
        <taxon>Flavobacteriaceae</taxon>
        <taxon>Christiangramia</taxon>
    </lineage>
</organism>
<protein>
    <submittedName>
        <fullName evidence="2">VWA domain-containing protein</fullName>
    </submittedName>
</protein>
<dbReference type="EMBL" id="JBHUOJ010000027">
    <property type="protein sequence ID" value="MFD2834001.1"/>
    <property type="molecule type" value="Genomic_DNA"/>
</dbReference>
<keyword evidence="1" id="KW-1133">Transmembrane helix</keyword>
<evidence type="ECO:0000313" key="2">
    <source>
        <dbReference type="EMBL" id="MFD2834001.1"/>
    </source>
</evidence>
<feature type="transmembrane region" description="Helical" evidence="1">
    <location>
        <begin position="6"/>
        <end position="26"/>
    </location>
</feature>
<accession>A0ABW5X4S3</accession>
<evidence type="ECO:0000313" key="3">
    <source>
        <dbReference type="Proteomes" id="UP001597438"/>
    </source>
</evidence>
<gene>
    <name evidence="2" type="ORF">ACFSYS_11950</name>
</gene>
<keyword evidence="3" id="KW-1185">Reference proteome</keyword>
<dbReference type="PANTHER" id="PTHR37947">
    <property type="entry name" value="BLL2462 PROTEIN"/>
    <property type="match status" value="1"/>
</dbReference>
<reference evidence="3" key="1">
    <citation type="journal article" date="2019" name="Int. J. Syst. Evol. Microbiol.">
        <title>The Global Catalogue of Microorganisms (GCM) 10K type strain sequencing project: providing services to taxonomists for standard genome sequencing and annotation.</title>
        <authorList>
            <consortium name="The Broad Institute Genomics Platform"/>
            <consortium name="The Broad Institute Genome Sequencing Center for Infectious Disease"/>
            <person name="Wu L."/>
            <person name="Ma J."/>
        </authorList>
    </citation>
    <scope>NUCLEOTIDE SEQUENCE [LARGE SCALE GENOMIC DNA]</scope>
    <source>
        <strain evidence="3">KCTC 52925</strain>
    </source>
</reference>
<feature type="transmembrane region" description="Helical" evidence="1">
    <location>
        <begin position="35"/>
        <end position="53"/>
    </location>
</feature>
<sequence length="675" mass="77846">MTISTILLITLALFVALGFAFFQYLYKSRRKGRDFLFFGIRAVIIFIMLLLLINPEINKIQTELVKPKLFLLADNSKSIEYLKASEKLASDIEKLKNNDLLKKRFDVEPYFFSSEIRLKDSSDFNNSQSNTYNALSKIEDLSKNNSSAIVLMTDGNQNIGRDFSYYKSKENNTILPVIYGDTTIYQDLAIEHINVNPYAFLNNRFPVEAFVEYQGKESVNATMEIRSGKTLIYSEKIGFSENKTSAIVNTTLPATSIGIKKYEVKISGLTSEKDILNNTKPFSIEVIDERTSVLILTDILHPDLGAFKKSIESNQQRSAEIKTITEKFQLSYYQLIVLYQVNKKFNEVVQEILNSNLNFIMVSGIKTDWNYLNSLNLGFTKNPTFSAQEIFPVYNKGFAIFQFEDIGFEDFPPLEDKFGNIEMTGNDFNMLLFQKIQGLQLDEPLMMVTNSKPKRGFIFGENFWRWRAKSFLDQQSFAAFDNFFGKFIQNLAASQRKDRLTINANNFFYANSEVVIQAQYFDENYQFDPNAKIQIKIINQDSEEEISTEMLLNGDQYEFRSSNLAGGNYNYNVHVVGGNISKSGTFEIASFDIEMQRSNANLPKMQSFAYLNETPLFFPNQIDGLINELTQNDKWKSVQKSHQISVPLIDWYWLLFLLVLFLAVEWFYRKYLGLI</sequence>
<name>A0ABW5X4S3_9FLAO</name>